<dbReference type="AlphaFoldDB" id="A0A358E344"/>
<evidence type="ECO:0000313" key="4">
    <source>
        <dbReference type="Proteomes" id="UP000263517"/>
    </source>
</evidence>
<evidence type="ECO:0000313" key="5">
    <source>
        <dbReference type="Proteomes" id="UP000264779"/>
    </source>
</evidence>
<organism evidence="3 5">
    <name type="scientific">Alteromonas australica</name>
    <dbReference type="NCBI Taxonomy" id="589873"/>
    <lineage>
        <taxon>Bacteria</taxon>
        <taxon>Pseudomonadati</taxon>
        <taxon>Pseudomonadota</taxon>
        <taxon>Gammaproteobacteria</taxon>
        <taxon>Alteromonadales</taxon>
        <taxon>Alteromonadaceae</taxon>
        <taxon>Alteromonas/Salinimonas group</taxon>
        <taxon>Alteromonas</taxon>
    </lineage>
</organism>
<dbReference type="Proteomes" id="UP000264779">
    <property type="component" value="Unassembled WGS sequence"/>
</dbReference>
<dbReference type="EMBL" id="DONK01000266">
    <property type="protein sequence ID" value="HBU52949.1"/>
    <property type="molecule type" value="Genomic_DNA"/>
</dbReference>
<protein>
    <submittedName>
        <fullName evidence="3">Uncharacterized protein</fullName>
    </submittedName>
</protein>
<name>A0A358E344_9ALTE</name>
<comment type="caution">
    <text evidence="3">The sequence shown here is derived from an EMBL/GenBank/DDBJ whole genome shotgun (WGS) entry which is preliminary data.</text>
</comment>
<keyword evidence="1" id="KW-0812">Transmembrane</keyword>
<feature type="transmembrane region" description="Helical" evidence="1">
    <location>
        <begin position="53"/>
        <end position="80"/>
    </location>
</feature>
<reference evidence="4 5" key="1">
    <citation type="journal article" date="2018" name="Nat. Biotechnol.">
        <title>A standardized bacterial taxonomy based on genome phylogeny substantially revises the tree of life.</title>
        <authorList>
            <person name="Parks D.H."/>
            <person name="Chuvochina M."/>
            <person name="Waite D.W."/>
            <person name="Rinke C."/>
            <person name="Skarshewski A."/>
            <person name="Chaumeil P.A."/>
            <person name="Hugenholtz P."/>
        </authorList>
    </citation>
    <scope>NUCLEOTIDE SEQUENCE [LARGE SCALE GENOMIC DNA]</scope>
    <source>
        <strain evidence="3">UBA11621</strain>
        <strain evidence="2">UBA11978</strain>
    </source>
</reference>
<evidence type="ECO:0000313" key="3">
    <source>
        <dbReference type="EMBL" id="HBU52949.1"/>
    </source>
</evidence>
<accession>A0A358E344</accession>
<proteinExistence type="predicted"/>
<feature type="transmembrane region" description="Helical" evidence="1">
    <location>
        <begin position="12"/>
        <end position="29"/>
    </location>
</feature>
<evidence type="ECO:0000256" key="1">
    <source>
        <dbReference type="SAM" id="Phobius"/>
    </source>
</evidence>
<keyword evidence="1" id="KW-1133">Transmembrane helix</keyword>
<gene>
    <name evidence="2" type="ORF">DCW74_15920</name>
    <name evidence="3" type="ORF">DEB45_16985</name>
</gene>
<dbReference type="EMBL" id="DNAN01000560">
    <property type="protein sequence ID" value="HAW77212.1"/>
    <property type="molecule type" value="Genomic_DNA"/>
</dbReference>
<evidence type="ECO:0000313" key="2">
    <source>
        <dbReference type="EMBL" id="HAW77212.1"/>
    </source>
</evidence>
<sequence length="95" mass="10351">MKFVKKNWQSRSAIIVGISLVVGLLMITLEQTPYASDINAAGYQHGGEGKPDIPAVVLFILPFVKALVLIGVPLLIARLLANILRLVSRKGSWKN</sequence>
<dbReference type="Proteomes" id="UP000263517">
    <property type="component" value="Unassembled WGS sequence"/>
</dbReference>
<keyword evidence="1" id="KW-0472">Membrane</keyword>
<dbReference type="RefSeq" id="WP_272965527.1">
    <property type="nucleotide sequence ID" value="NZ_CALBIY010000069.1"/>
</dbReference>